<evidence type="ECO:0000313" key="3">
    <source>
        <dbReference type="EMBL" id="MBO8477201.1"/>
    </source>
</evidence>
<dbReference type="InterPro" id="IPR036822">
    <property type="entry name" value="CutC-like_dom_sf"/>
</dbReference>
<comment type="caution">
    <text evidence="2">Once thought to be involved in copper homeostasis, experiments in E.coli have shown this is not the case.</text>
</comment>
<comment type="similarity">
    <text evidence="1 2">Belongs to the CutC family.</text>
</comment>
<comment type="subcellular location">
    <subcellularLocation>
        <location evidence="2">Cytoplasm</location>
    </subcellularLocation>
</comment>
<name>A0A9D9IS03_9BACT</name>
<evidence type="ECO:0000256" key="1">
    <source>
        <dbReference type="ARBA" id="ARBA00007768"/>
    </source>
</evidence>
<dbReference type="FunFam" id="3.20.20.380:FF:000001">
    <property type="entry name" value="Copper homeostasis protein CutC"/>
    <property type="match status" value="1"/>
</dbReference>
<dbReference type="GO" id="GO:0005737">
    <property type="term" value="C:cytoplasm"/>
    <property type="evidence" value="ECO:0007669"/>
    <property type="project" value="UniProtKB-SubCell"/>
</dbReference>
<accession>A0A9D9IS03</accession>
<dbReference type="Gene3D" id="3.20.20.380">
    <property type="entry name" value="Copper homeostasis (CutC) domain"/>
    <property type="match status" value="1"/>
</dbReference>
<organism evidence="3 4">
    <name type="scientific">Candidatus Limisoma faecipullorum</name>
    <dbReference type="NCBI Taxonomy" id="2840854"/>
    <lineage>
        <taxon>Bacteria</taxon>
        <taxon>Pseudomonadati</taxon>
        <taxon>Bacteroidota</taxon>
        <taxon>Bacteroidia</taxon>
        <taxon>Bacteroidales</taxon>
        <taxon>Candidatus Limisoma</taxon>
    </lineage>
</organism>
<dbReference type="EMBL" id="JADIMC010000114">
    <property type="protein sequence ID" value="MBO8477201.1"/>
    <property type="molecule type" value="Genomic_DNA"/>
</dbReference>
<proteinExistence type="inferred from homology"/>
<keyword evidence="2" id="KW-0963">Cytoplasm</keyword>
<comment type="caution">
    <text evidence="3">The sequence shown here is derived from an EMBL/GenBank/DDBJ whole genome shotgun (WGS) entry which is preliminary data.</text>
</comment>
<dbReference type="PANTHER" id="PTHR12598:SF0">
    <property type="entry name" value="COPPER HOMEOSTASIS PROTEIN CUTC HOMOLOG"/>
    <property type="match status" value="1"/>
</dbReference>
<dbReference type="SUPFAM" id="SSF110395">
    <property type="entry name" value="CutC-like"/>
    <property type="match status" value="1"/>
</dbReference>
<dbReference type="GO" id="GO:0005507">
    <property type="term" value="F:copper ion binding"/>
    <property type="evidence" value="ECO:0007669"/>
    <property type="project" value="TreeGrafter"/>
</dbReference>
<dbReference type="AlphaFoldDB" id="A0A9D9IS03"/>
<evidence type="ECO:0000256" key="2">
    <source>
        <dbReference type="HAMAP-Rule" id="MF_00795"/>
    </source>
</evidence>
<dbReference type="HAMAP" id="MF_00795">
    <property type="entry name" value="CutC"/>
    <property type="match status" value="1"/>
</dbReference>
<dbReference type="Proteomes" id="UP000823598">
    <property type="component" value="Unassembled WGS sequence"/>
</dbReference>
<dbReference type="PANTHER" id="PTHR12598">
    <property type="entry name" value="COPPER HOMEOSTASIS PROTEIN CUTC"/>
    <property type="match status" value="1"/>
</dbReference>
<dbReference type="Pfam" id="PF03932">
    <property type="entry name" value="CutC"/>
    <property type="match status" value="1"/>
</dbReference>
<dbReference type="InterPro" id="IPR005627">
    <property type="entry name" value="CutC-like"/>
</dbReference>
<sequence length="248" mass="26737">MKEYKFEVCANSVESCIEAEKGGAGRVELCASIPEGGTTPSYGEIVMARRMIGIKLHVIIRPRGGDFIYTPLELSTMVEDIRMARMAGADGLVFGCLTADGDVDMATMARLMAASDGLPVTFHRAFDRCRKPFTALEQLVGLGVKHILTSGQQPTAPEGAALLKELQVKSAGRITIMAGCGVNETNIRQLADSTGITEFHFSAREKKKSHSLLQNPEVAMGSTGIDEYTREVTTAARVRRTIATLLQG</sequence>
<reference evidence="3" key="2">
    <citation type="journal article" date="2021" name="PeerJ">
        <title>Extensive microbial diversity within the chicken gut microbiome revealed by metagenomics and culture.</title>
        <authorList>
            <person name="Gilroy R."/>
            <person name="Ravi A."/>
            <person name="Getino M."/>
            <person name="Pursley I."/>
            <person name="Horton D.L."/>
            <person name="Alikhan N.F."/>
            <person name="Baker D."/>
            <person name="Gharbi K."/>
            <person name="Hall N."/>
            <person name="Watson M."/>
            <person name="Adriaenssens E.M."/>
            <person name="Foster-Nyarko E."/>
            <person name="Jarju S."/>
            <person name="Secka A."/>
            <person name="Antonio M."/>
            <person name="Oren A."/>
            <person name="Chaudhuri R.R."/>
            <person name="La Ragione R."/>
            <person name="Hildebrand F."/>
            <person name="Pallen M.J."/>
        </authorList>
    </citation>
    <scope>NUCLEOTIDE SEQUENCE</scope>
    <source>
        <strain evidence="3">6919</strain>
    </source>
</reference>
<gene>
    <name evidence="2" type="primary">cutC</name>
    <name evidence="3" type="ORF">IAB88_09450</name>
</gene>
<protein>
    <recommendedName>
        <fullName evidence="2">PF03932 family protein CutC</fullName>
    </recommendedName>
</protein>
<evidence type="ECO:0000313" key="4">
    <source>
        <dbReference type="Proteomes" id="UP000823598"/>
    </source>
</evidence>
<reference evidence="3" key="1">
    <citation type="submission" date="2020-10" db="EMBL/GenBank/DDBJ databases">
        <authorList>
            <person name="Gilroy R."/>
        </authorList>
    </citation>
    <scope>NUCLEOTIDE SEQUENCE</scope>
    <source>
        <strain evidence="3">6919</strain>
    </source>
</reference>